<dbReference type="Proteomes" id="UP000004810">
    <property type="component" value="Unassembled WGS sequence"/>
</dbReference>
<feature type="region of interest" description="Disordered" evidence="1">
    <location>
        <begin position="32"/>
        <end position="59"/>
    </location>
</feature>
<gene>
    <name evidence="2" type="ORF">WUBG_19092</name>
</gene>
<feature type="non-terminal residue" evidence="2">
    <location>
        <position position="59"/>
    </location>
</feature>
<name>J9DK71_WUCBA</name>
<protein>
    <submittedName>
        <fullName evidence="2">Uncharacterized protein</fullName>
    </submittedName>
</protein>
<proteinExistence type="predicted"/>
<feature type="compositionally biased region" description="Low complexity" evidence="1">
    <location>
        <begin position="42"/>
        <end position="59"/>
    </location>
</feature>
<organism evidence="2 3">
    <name type="scientific">Wuchereria bancrofti</name>
    <dbReference type="NCBI Taxonomy" id="6293"/>
    <lineage>
        <taxon>Eukaryota</taxon>
        <taxon>Metazoa</taxon>
        <taxon>Ecdysozoa</taxon>
        <taxon>Nematoda</taxon>
        <taxon>Chromadorea</taxon>
        <taxon>Rhabditida</taxon>
        <taxon>Spirurina</taxon>
        <taxon>Spiruromorpha</taxon>
        <taxon>Filarioidea</taxon>
        <taxon>Onchocercidae</taxon>
        <taxon>Wuchereria</taxon>
    </lineage>
</organism>
<reference evidence="3" key="1">
    <citation type="submission" date="2012-08" db="EMBL/GenBank/DDBJ databases">
        <title>The Genome Sequence of Wuchereria bancrofti.</title>
        <authorList>
            <person name="Nutman T.B."/>
            <person name="Fink D.L."/>
            <person name="Russ C."/>
            <person name="Young S."/>
            <person name="Zeng Q."/>
            <person name="Koehrsen M."/>
            <person name="Alvarado L."/>
            <person name="Berlin A."/>
            <person name="Chapman S.B."/>
            <person name="Chen Z."/>
            <person name="Freedman E."/>
            <person name="Gellesch M."/>
            <person name="Goldberg J."/>
            <person name="Griggs A."/>
            <person name="Gujja S."/>
            <person name="Heilman E.R."/>
            <person name="Heiman D."/>
            <person name="Hepburn T."/>
            <person name="Howarth C."/>
            <person name="Jen D."/>
            <person name="Larson L."/>
            <person name="Lewis B."/>
            <person name="Mehta T."/>
            <person name="Park D."/>
            <person name="Pearson M."/>
            <person name="Roberts A."/>
            <person name="Saif S."/>
            <person name="Shea T."/>
            <person name="Shenoy N."/>
            <person name="Sisk P."/>
            <person name="Stolte C."/>
            <person name="Sykes S."/>
            <person name="Walk T."/>
            <person name="White J."/>
            <person name="Yandava C."/>
            <person name="Haas B."/>
            <person name="Henn M.R."/>
            <person name="Nusbaum C."/>
            <person name="Birren B."/>
        </authorList>
    </citation>
    <scope>NUCLEOTIDE SEQUENCE [LARGE SCALE GENOMIC DNA]</scope>
    <source>
        <strain evidence="3">NA</strain>
    </source>
</reference>
<dbReference type="AlphaFoldDB" id="J9DK71"/>
<evidence type="ECO:0000313" key="2">
    <source>
        <dbReference type="EMBL" id="EJW70003.1"/>
    </source>
</evidence>
<evidence type="ECO:0000313" key="3">
    <source>
        <dbReference type="Proteomes" id="UP000004810"/>
    </source>
</evidence>
<accession>J9DK71</accession>
<sequence>MHVNETELPLTVTRRRVTTSGISVKSDVNHIPPEDVIKSKGSPFSSFANLSSSLWSSAQ</sequence>
<evidence type="ECO:0000256" key="1">
    <source>
        <dbReference type="SAM" id="MobiDB-lite"/>
    </source>
</evidence>
<dbReference type="EMBL" id="ADBV01024143">
    <property type="protein sequence ID" value="EJW70003.1"/>
    <property type="molecule type" value="Genomic_DNA"/>
</dbReference>
<comment type="caution">
    <text evidence="2">The sequence shown here is derived from an EMBL/GenBank/DDBJ whole genome shotgun (WGS) entry which is preliminary data.</text>
</comment>